<feature type="domain" description="Gamma-butyrobetaine hydroxylase-like N-terminal" evidence="10">
    <location>
        <begin position="96"/>
        <end position="177"/>
    </location>
</feature>
<dbReference type="InterPro" id="IPR038492">
    <property type="entry name" value="GBBH-like_N_sf"/>
</dbReference>
<dbReference type="EMBL" id="QCYY01001598">
    <property type="protein sequence ID" value="ROT76868.1"/>
    <property type="molecule type" value="Genomic_DNA"/>
</dbReference>
<dbReference type="STRING" id="6689.A0A3R7PML0"/>
<dbReference type="InterPro" id="IPR050411">
    <property type="entry name" value="AlphaKG_dependent_hydroxylases"/>
</dbReference>
<evidence type="ECO:0000259" key="9">
    <source>
        <dbReference type="Pfam" id="PF02668"/>
    </source>
</evidence>
<sequence>RRRLSTSRASTSKMLRPQLSRGGVSLARMAAASTRASSSASASATRVCNGFQKSVAKMCIETSKLNFVNPLRQASTFSNVTNNSQVFVSAAEPDDKAAMLKIHWGDSKTDLYPFIWLRDNCQCPQCFESSSRSRKLLLQDLSRDVHPIAVEVPKDGRSVSLSWSDGHSSVFSSSWLHRRAFNSSSRNQRLGDIKLKKILWDAAKMKDLPQANFSDLLANDKALLRFLQEVEELGLCIVKEAPTKSGQLERLTKRIGHLKRTHYGLTFTVKVKANANNLAYTEKSLNLHVDQPHLEDKPGVQLLHCISQYEGHGGDNLLVDSFCVAEKLREVHPEKFKLLTDTLVDFYDIGDIIVFDNNRVLHGRKGFQMTGGERHLEGGYWDWDEVRSRRRVLLAESDLN</sequence>
<dbReference type="InterPro" id="IPR010376">
    <property type="entry name" value="GBBH-like_N"/>
</dbReference>
<dbReference type="SUPFAM" id="SSF51197">
    <property type="entry name" value="Clavaminate synthase-like"/>
    <property type="match status" value="1"/>
</dbReference>
<dbReference type="InterPro" id="IPR042098">
    <property type="entry name" value="TauD-like_sf"/>
</dbReference>
<keyword evidence="7" id="KW-0560">Oxidoreductase</keyword>
<reference evidence="11 12" key="2">
    <citation type="submission" date="2019-01" db="EMBL/GenBank/DDBJ databases">
        <title>The decoding of complex shrimp genome reveals the adaptation for benthos swimmer, frequently molting mechanism and breeding impact on genome.</title>
        <authorList>
            <person name="Sun Y."/>
            <person name="Gao Y."/>
            <person name="Yu Y."/>
        </authorList>
    </citation>
    <scope>NUCLEOTIDE SEQUENCE [LARGE SCALE GENOMIC DNA]</scope>
    <source>
        <tissue evidence="11">Muscle</tissue>
    </source>
</reference>
<evidence type="ECO:0000259" key="10">
    <source>
        <dbReference type="Pfam" id="PF06155"/>
    </source>
</evidence>
<keyword evidence="4" id="KW-0479">Metal-binding</keyword>
<feature type="domain" description="TauD/TfdA-like" evidence="9">
    <location>
        <begin position="210"/>
        <end position="348"/>
    </location>
</feature>
<evidence type="ECO:0000256" key="2">
    <source>
        <dbReference type="ARBA" id="ARBA00005022"/>
    </source>
</evidence>
<dbReference type="PANTHER" id="PTHR10696">
    <property type="entry name" value="GAMMA-BUTYROBETAINE HYDROXYLASE-RELATED"/>
    <property type="match status" value="1"/>
</dbReference>
<evidence type="ECO:0000313" key="12">
    <source>
        <dbReference type="Proteomes" id="UP000283509"/>
    </source>
</evidence>
<dbReference type="PANTHER" id="PTHR10696:SF33">
    <property type="entry name" value="GAMMA-BUTYROBETAINE DIOXYGENASE"/>
    <property type="match status" value="1"/>
</dbReference>
<dbReference type="Pfam" id="PF02668">
    <property type="entry name" value="TauD"/>
    <property type="match status" value="1"/>
</dbReference>
<dbReference type="GO" id="GO:0016706">
    <property type="term" value="F:2-oxoglutarate-dependent dioxygenase activity"/>
    <property type="evidence" value="ECO:0007669"/>
    <property type="project" value="UniProtKB-ARBA"/>
</dbReference>
<gene>
    <name evidence="11" type="ORF">C7M84_004506</name>
</gene>
<keyword evidence="12" id="KW-1185">Reference proteome</keyword>
<dbReference type="AlphaFoldDB" id="A0A3R7PML0"/>
<protein>
    <recommendedName>
        <fullName evidence="13">Gamma-butyrobetaine dioxygenase</fullName>
    </recommendedName>
</protein>
<dbReference type="GO" id="GO:0046872">
    <property type="term" value="F:metal ion binding"/>
    <property type="evidence" value="ECO:0007669"/>
    <property type="project" value="UniProtKB-KW"/>
</dbReference>
<dbReference type="Proteomes" id="UP000283509">
    <property type="component" value="Unassembled WGS sequence"/>
</dbReference>
<evidence type="ECO:0000256" key="7">
    <source>
        <dbReference type="ARBA" id="ARBA00023002"/>
    </source>
</evidence>
<dbReference type="InterPro" id="IPR003819">
    <property type="entry name" value="TauD/TfdA-like"/>
</dbReference>
<evidence type="ECO:0000256" key="5">
    <source>
        <dbReference type="ARBA" id="ARBA00022873"/>
    </source>
</evidence>
<dbReference type="Pfam" id="PF06155">
    <property type="entry name" value="GBBH-like_N"/>
    <property type="match status" value="1"/>
</dbReference>
<dbReference type="GO" id="GO:0005739">
    <property type="term" value="C:mitochondrion"/>
    <property type="evidence" value="ECO:0007669"/>
    <property type="project" value="TreeGrafter"/>
</dbReference>
<comment type="cofactor">
    <cofactor evidence="1">
        <name>Fe(2+)</name>
        <dbReference type="ChEBI" id="CHEBI:29033"/>
    </cofactor>
</comment>
<dbReference type="Gene3D" id="3.60.130.10">
    <property type="entry name" value="Clavaminate synthase-like"/>
    <property type="match status" value="2"/>
</dbReference>
<proteinExistence type="inferred from homology"/>
<dbReference type="GO" id="GO:0045329">
    <property type="term" value="P:carnitine biosynthetic process"/>
    <property type="evidence" value="ECO:0007669"/>
    <property type="project" value="UniProtKB-UniPathway"/>
</dbReference>
<feature type="non-terminal residue" evidence="11">
    <location>
        <position position="1"/>
    </location>
</feature>
<comment type="caution">
    <text evidence="11">The sequence shown here is derived from an EMBL/GenBank/DDBJ whole genome shotgun (WGS) entry which is preliminary data.</text>
</comment>
<dbReference type="Gene3D" id="3.30.2020.30">
    <property type="match status" value="1"/>
</dbReference>
<organism evidence="11 12">
    <name type="scientific">Penaeus vannamei</name>
    <name type="common">Whiteleg shrimp</name>
    <name type="synonym">Litopenaeus vannamei</name>
    <dbReference type="NCBI Taxonomy" id="6689"/>
    <lineage>
        <taxon>Eukaryota</taxon>
        <taxon>Metazoa</taxon>
        <taxon>Ecdysozoa</taxon>
        <taxon>Arthropoda</taxon>
        <taxon>Crustacea</taxon>
        <taxon>Multicrustacea</taxon>
        <taxon>Malacostraca</taxon>
        <taxon>Eumalacostraca</taxon>
        <taxon>Eucarida</taxon>
        <taxon>Decapoda</taxon>
        <taxon>Dendrobranchiata</taxon>
        <taxon>Penaeoidea</taxon>
        <taxon>Penaeidae</taxon>
        <taxon>Penaeus</taxon>
    </lineage>
</organism>
<dbReference type="FunFam" id="3.30.2020.30:FF:000002">
    <property type="entry name" value="Putative gamma-butyrobetaine dioxygenase"/>
    <property type="match status" value="1"/>
</dbReference>
<keyword evidence="6" id="KW-0223">Dioxygenase</keyword>
<keyword evidence="8" id="KW-0408">Iron</keyword>
<name>A0A3R7PML0_PENVA</name>
<comment type="similarity">
    <text evidence="3">Belongs to the gamma-BBH/TMLD family.</text>
</comment>
<evidence type="ECO:0000256" key="3">
    <source>
        <dbReference type="ARBA" id="ARBA00008654"/>
    </source>
</evidence>
<evidence type="ECO:0000256" key="4">
    <source>
        <dbReference type="ARBA" id="ARBA00022723"/>
    </source>
</evidence>
<dbReference type="OrthoDB" id="406634at2759"/>
<comment type="pathway">
    <text evidence="2">Amine and polyamine biosynthesis; carnitine biosynthesis.</text>
</comment>
<evidence type="ECO:0000256" key="1">
    <source>
        <dbReference type="ARBA" id="ARBA00001954"/>
    </source>
</evidence>
<evidence type="ECO:0000313" key="11">
    <source>
        <dbReference type="EMBL" id="ROT76868.1"/>
    </source>
</evidence>
<accession>A0A3R7PML0</accession>
<reference evidence="11 12" key="1">
    <citation type="submission" date="2018-04" db="EMBL/GenBank/DDBJ databases">
        <authorList>
            <person name="Zhang X."/>
            <person name="Yuan J."/>
            <person name="Li F."/>
            <person name="Xiang J."/>
        </authorList>
    </citation>
    <scope>NUCLEOTIDE SEQUENCE [LARGE SCALE GENOMIC DNA]</scope>
    <source>
        <tissue evidence="11">Muscle</tissue>
    </source>
</reference>
<evidence type="ECO:0008006" key="13">
    <source>
        <dbReference type="Google" id="ProtNLM"/>
    </source>
</evidence>
<dbReference type="UniPathway" id="UPA00118"/>
<evidence type="ECO:0000256" key="8">
    <source>
        <dbReference type="ARBA" id="ARBA00023004"/>
    </source>
</evidence>
<keyword evidence="5" id="KW-0124">Carnitine biosynthesis</keyword>
<evidence type="ECO:0000256" key="6">
    <source>
        <dbReference type="ARBA" id="ARBA00022964"/>
    </source>
</evidence>